<name>A0A0G4HDH6_9ALVE</name>
<dbReference type="PROSITE" id="PS50053">
    <property type="entry name" value="UBIQUITIN_2"/>
    <property type="match status" value="2"/>
</dbReference>
<evidence type="ECO:0000313" key="2">
    <source>
        <dbReference type="EMBL" id="CEM41834.1"/>
    </source>
</evidence>
<evidence type="ECO:0000259" key="1">
    <source>
        <dbReference type="PROSITE" id="PS50053"/>
    </source>
</evidence>
<dbReference type="Pfam" id="PF00240">
    <property type="entry name" value="ubiquitin"/>
    <property type="match status" value="1"/>
</dbReference>
<dbReference type="CDD" id="cd17039">
    <property type="entry name" value="Ubl_ubiquitin_like"/>
    <property type="match status" value="1"/>
</dbReference>
<dbReference type="SMART" id="SM00213">
    <property type="entry name" value="UBQ"/>
    <property type="match status" value="2"/>
</dbReference>
<reference evidence="2" key="1">
    <citation type="submission" date="2014-11" db="EMBL/GenBank/DDBJ databases">
        <authorList>
            <person name="Otto D Thomas"/>
            <person name="Naeem Raeece"/>
        </authorList>
    </citation>
    <scope>NUCLEOTIDE SEQUENCE</scope>
</reference>
<dbReference type="PRINTS" id="PR00348">
    <property type="entry name" value="UBIQUITIN"/>
</dbReference>
<organism evidence="2">
    <name type="scientific">Chromera velia CCMP2878</name>
    <dbReference type="NCBI Taxonomy" id="1169474"/>
    <lineage>
        <taxon>Eukaryota</taxon>
        <taxon>Sar</taxon>
        <taxon>Alveolata</taxon>
        <taxon>Colpodellida</taxon>
        <taxon>Chromeraceae</taxon>
        <taxon>Chromera</taxon>
    </lineage>
</organism>
<dbReference type="AlphaFoldDB" id="A0A0G4HDH6"/>
<protein>
    <recommendedName>
        <fullName evidence="1">Ubiquitin-like domain-containing protein</fullName>
    </recommendedName>
</protein>
<dbReference type="PhylomeDB" id="A0A0G4HDH6"/>
<dbReference type="InterPro" id="IPR019956">
    <property type="entry name" value="Ubiquitin_dom"/>
</dbReference>
<gene>
    <name evidence="2" type="ORF">Cvel_26301</name>
</gene>
<dbReference type="InterPro" id="IPR050158">
    <property type="entry name" value="Ubiquitin_ubiquitin-like"/>
</dbReference>
<dbReference type="InterPro" id="IPR000626">
    <property type="entry name" value="Ubiquitin-like_dom"/>
</dbReference>
<dbReference type="SUPFAM" id="SSF54236">
    <property type="entry name" value="Ubiquitin-like"/>
    <property type="match status" value="2"/>
</dbReference>
<feature type="domain" description="Ubiquitin-like" evidence="1">
    <location>
        <begin position="94"/>
        <end position="168"/>
    </location>
</feature>
<feature type="domain" description="Ubiquitin-like" evidence="1">
    <location>
        <begin position="15"/>
        <end position="93"/>
    </location>
</feature>
<dbReference type="InterPro" id="IPR029071">
    <property type="entry name" value="Ubiquitin-like_domsf"/>
</dbReference>
<accession>A0A0G4HDH6</accession>
<sequence length="168" mass="18164">MSESVPASSSSANDIEVTIDDLSGLRKTLVLSPESTVGDLRQKVAASLRVDGSDVLLRAGRVFVLNEKDAEPIGLFGIQKGSVVVFTLRSRGAFQVFVKFLSGKECTVMVTGGQTVAHMKRLLEYQEGLQPADVRIVFGGKELEEEEVLEKAGLSRESSVHVVTRVQT</sequence>
<proteinExistence type="predicted"/>
<dbReference type="PANTHER" id="PTHR10666">
    <property type="entry name" value="UBIQUITIN"/>
    <property type="match status" value="1"/>
</dbReference>
<dbReference type="VEuPathDB" id="CryptoDB:Cvel_26301"/>
<dbReference type="Gene3D" id="3.10.20.90">
    <property type="entry name" value="Phosphatidylinositol 3-kinase Catalytic Subunit, Chain A, domain 1"/>
    <property type="match status" value="1"/>
</dbReference>
<dbReference type="EMBL" id="CDMZ01002317">
    <property type="protein sequence ID" value="CEM41834.1"/>
    <property type="molecule type" value="Genomic_DNA"/>
</dbReference>